<dbReference type="SUPFAM" id="SSF56300">
    <property type="entry name" value="Metallo-dependent phosphatases"/>
    <property type="match status" value="1"/>
</dbReference>
<dbReference type="EMBL" id="CZQC01000036">
    <property type="protein sequence ID" value="CUS41220.1"/>
    <property type="molecule type" value="Genomic_DNA"/>
</dbReference>
<name>A0A160TAB6_9ZZZZ</name>
<sequence>MHQGYDLIGDIHGCGHTLIELLEQMGYTKRNGAYQHPKRKVVFVGDIVDRGPNIRLACHVVRDMVDNGHAHIVMGNHEYNVVTYCTEAPPGMRQPFLREHTKRNDFMVEQTLEQFANYPQEFNEFLDWFIDLPLFLEFDHFRVVHACWDQAMIDEYIARYGGNQLTRDMLPESINTDSFIYRFLDRMLRGTSLKLPDGRTMTAKDGMKRQFFRTKFWADQPERYNEVVFQPDPIPEDLQHALLSEDEKKQLLYYGPEEKPLFIGHYWMAGLPAPIVPNIACIDYSAVKYGRLVAYRMDTEHTLQKSKFTWVRVEKSER</sequence>
<dbReference type="AlphaFoldDB" id="A0A160TAB6"/>
<dbReference type="InterPro" id="IPR050126">
    <property type="entry name" value="Ap4A_hydrolase"/>
</dbReference>
<dbReference type="InterPro" id="IPR029052">
    <property type="entry name" value="Metallo-depent_PP-like"/>
</dbReference>
<reference evidence="2" key="1">
    <citation type="submission" date="2015-10" db="EMBL/GenBank/DDBJ databases">
        <authorList>
            <person name="Gilbert D.G."/>
        </authorList>
    </citation>
    <scope>NUCLEOTIDE SEQUENCE</scope>
</reference>
<organism evidence="2">
    <name type="scientific">hydrothermal vent metagenome</name>
    <dbReference type="NCBI Taxonomy" id="652676"/>
    <lineage>
        <taxon>unclassified sequences</taxon>
        <taxon>metagenomes</taxon>
        <taxon>ecological metagenomes</taxon>
    </lineage>
</organism>
<evidence type="ECO:0000259" key="1">
    <source>
        <dbReference type="Pfam" id="PF00149"/>
    </source>
</evidence>
<dbReference type="Gene3D" id="3.60.21.10">
    <property type="match status" value="1"/>
</dbReference>
<proteinExistence type="predicted"/>
<dbReference type="GO" id="GO:0005737">
    <property type="term" value="C:cytoplasm"/>
    <property type="evidence" value="ECO:0007669"/>
    <property type="project" value="TreeGrafter"/>
</dbReference>
<gene>
    <name evidence="2" type="ORF">MGWOODY_Tha779</name>
</gene>
<dbReference type="InterPro" id="IPR004843">
    <property type="entry name" value="Calcineurin-like_PHP"/>
</dbReference>
<accession>A0A160TAB6</accession>
<protein>
    <submittedName>
        <fullName evidence="2">Diadenosine tetraphosphatase and related serine/threonine protein phosphatases</fullName>
    </submittedName>
</protein>
<dbReference type="Pfam" id="PF00149">
    <property type="entry name" value="Metallophos"/>
    <property type="match status" value="1"/>
</dbReference>
<dbReference type="PANTHER" id="PTHR42850">
    <property type="entry name" value="METALLOPHOSPHOESTERASE"/>
    <property type="match status" value="1"/>
</dbReference>
<dbReference type="GO" id="GO:0016791">
    <property type="term" value="F:phosphatase activity"/>
    <property type="evidence" value="ECO:0007669"/>
    <property type="project" value="TreeGrafter"/>
</dbReference>
<feature type="domain" description="Calcineurin-like phosphoesterase" evidence="1">
    <location>
        <begin position="7"/>
        <end position="162"/>
    </location>
</feature>
<evidence type="ECO:0000313" key="2">
    <source>
        <dbReference type="EMBL" id="CUS41220.1"/>
    </source>
</evidence>
<dbReference type="PANTHER" id="PTHR42850:SF7">
    <property type="entry name" value="BIS(5'-NUCLEOSYL)-TETRAPHOSPHATASE PRPE [ASYMMETRICAL]"/>
    <property type="match status" value="1"/>
</dbReference>